<reference evidence="7" key="1">
    <citation type="journal article" date="2019" name="Science">
        <title>Mutation of a bHLH transcription factor allowed almond domestication.</title>
        <authorList>
            <person name="Sanchez-Perez R."/>
            <person name="Pavan S."/>
            <person name="Mazzeo R."/>
            <person name="Moldovan C."/>
            <person name="Aiese Cigliano R."/>
            <person name="Del Cueto J."/>
            <person name="Ricciardi F."/>
            <person name="Lotti C."/>
            <person name="Ricciardi L."/>
            <person name="Dicenta F."/>
            <person name="Lopez-Marques R.L."/>
            <person name="Lindberg Moller B."/>
        </authorList>
    </citation>
    <scope>NUCLEOTIDE SEQUENCE</scope>
</reference>
<dbReference type="AlphaFoldDB" id="A0A4Y1QWC9"/>
<evidence type="ECO:0000313" key="7">
    <source>
        <dbReference type="EMBL" id="BBG96163.1"/>
    </source>
</evidence>
<gene>
    <name evidence="7" type="ORF">Prudu_004888</name>
</gene>
<keyword evidence="2" id="KW-0507">mRNA processing</keyword>
<dbReference type="SMART" id="SM00849">
    <property type="entry name" value="Lactamase_B"/>
    <property type="match status" value="1"/>
</dbReference>
<dbReference type="InterPro" id="IPR050698">
    <property type="entry name" value="MBL"/>
</dbReference>
<comment type="subcellular location">
    <subcellularLocation>
        <location evidence="1">Nucleus</location>
    </subcellularLocation>
</comment>
<proteinExistence type="predicted"/>
<evidence type="ECO:0000256" key="4">
    <source>
        <dbReference type="ARBA" id="ARBA00022801"/>
    </source>
</evidence>
<evidence type="ECO:0000256" key="2">
    <source>
        <dbReference type="ARBA" id="ARBA00022664"/>
    </source>
</evidence>
<evidence type="ECO:0000256" key="1">
    <source>
        <dbReference type="ARBA" id="ARBA00004123"/>
    </source>
</evidence>
<dbReference type="GO" id="GO:0004521">
    <property type="term" value="F:RNA endonuclease activity"/>
    <property type="evidence" value="ECO:0007669"/>
    <property type="project" value="TreeGrafter"/>
</dbReference>
<dbReference type="SUPFAM" id="SSF56281">
    <property type="entry name" value="Metallo-hydrolase/oxidoreductase"/>
    <property type="match status" value="1"/>
</dbReference>
<dbReference type="GO" id="GO:0005847">
    <property type="term" value="C:mRNA cleavage and polyadenylation specificity factor complex"/>
    <property type="evidence" value="ECO:0007669"/>
    <property type="project" value="TreeGrafter"/>
</dbReference>
<dbReference type="EMBL" id="AP019297">
    <property type="protein sequence ID" value="BBG96163.1"/>
    <property type="molecule type" value="Genomic_DNA"/>
</dbReference>
<evidence type="ECO:0000256" key="5">
    <source>
        <dbReference type="ARBA" id="ARBA00023242"/>
    </source>
</evidence>
<dbReference type="GO" id="GO:0003723">
    <property type="term" value="F:RNA binding"/>
    <property type="evidence" value="ECO:0007669"/>
    <property type="project" value="TreeGrafter"/>
</dbReference>
<sequence length="339" mass="38357">MPLKSISNTFISSDRIAQWISASDFGSEGRGFDSHCGRLNFTILGKAKAHYCLREEAQLLILQDAKFQSISGFTHFWLKMASMAQPSPLKRREASASREDDKLIITPLGAGNEVGRSCVYMSYKGKTVLFDCGIHPAYSGMAALPYFDEIDPSIIDVLLITQYIWILCTQAFKIFHLDHAASLPYFLEKTTFKGRVFMTYATKAIYKLLLTDYVKVSKVSVEDMLFDEQDINASMDKIEVIDFHQTVEVEGIRFWCYTAGHVLGAAMFMVDIAGVRVLYTGDYSREEDRHLRAAETPQFSPDICIIESTYGVQHHQPRHIREKRFTDVIHSTVSQGVVS</sequence>
<accession>A0A4Y1QWC9</accession>
<dbReference type="GO" id="GO:0004534">
    <property type="term" value="F:5'-3' RNA exonuclease activity"/>
    <property type="evidence" value="ECO:0007669"/>
    <property type="project" value="TreeGrafter"/>
</dbReference>
<evidence type="ECO:0000256" key="3">
    <source>
        <dbReference type="ARBA" id="ARBA00022722"/>
    </source>
</evidence>
<keyword evidence="3" id="KW-0540">Nuclease</keyword>
<protein>
    <submittedName>
        <fullName evidence="7">Cleavage and polyadenylation specificity factor 73-I</fullName>
    </submittedName>
</protein>
<evidence type="ECO:0000259" key="6">
    <source>
        <dbReference type="SMART" id="SM00849"/>
    </source>
</evidence>
<dbReference type="GO" id="GO:0006398">
    <property type="term" value="P:mRNA 3'-end processing by stem-loop binding and cleavage"/>
    <property type="evidence" value="ECO:0007669"/>
    <property type="project" value="TreeGrafter"/>
</dbReference>
<feature type="domain" description="Metallo-beta-lactamase" evidence="6">
    <location>
        <begin position="115"/>
        <end position="314"/>
    </location>
</feature>
<keyword evidence="5" id="KW-0539">Nucleus</keyword>
<keyword evidence="4" id="KW-0378">Hydrolase</keyword>
<dbReference type="PANTHER" id="PTHR11203">
    <property type="entry name" value="CLEAVAGE AND POLYADENYLATION SPECIFICITY FACTOR FAMILY MEMBER"/>
    <property type="match status" value="1"/>
</dbReference>
<dbReference type="PANTHER" id="PTHR11203:SF11">
    <property type="entry name" value="CLEAVAGE AND POLYADENYLATION SPECIFICITY FACTOR SUBUNIT 3"/>
    <property type="match status" value="1"/>
</dbReference>
<dbReference type="CDD" id="cd16292">
    <property type="entry name" value="CPSF3-like_MBL-fold"/>
    <property type="match status" value="1"/>
</dbReference>
<dbReference type="InterPro" id="IPR036866">
    <property type="entry name" value="RibonucZ/Hydroxyglut_hydro"/>
</dbReference>
<dbReference type="Gene3D" id="3.60.15.10">
    <property type="entry name" value="Ribonuclease Z/Hydroxyacylglutathione hydrolase-like"/>
    <property type="match status" value="1"/>
</dbReference>
<name>A0A4Y1QWC9_PRUDU</name>
<dbReference type="InterPro" id="IPR001279">
    <property type="entry name" value="Metallo-B-lactamas"/>
</dbReference>
<dbReference type="Pfam" id="PF16661">
    <property type="entry name" value="Lactamase_B_6"/>
    <property type="match status" value="1"/>
</dbReference>
<organism evidence="7">
    <name type="scientific">Prunus dulcis</name>
    <name type="common">Almond</name>
    <name type="synonym">Amygdalus dulcis</name>
    <dbReference type="NCBI Taxonomy" id="3755"/>
    <lineage>
        <taxon>Eukaryota</taxon>
        <taxon>Viridiplantae</taxon>
        <taxon>Streptophyta</taxon>
        <taxon>Embryophyta</taxon>
        <taxon>Tracheophyta</taxon>
        <taxon>Spermatophyta</taxon>
        <taxon>Magnoliopsida</taxon>
        <taxon>eudicotyledons</taxon>
        <taxon>Gunneridae</taxon>
        <taxon>Pentapetalae</taxon>
        <taxon>rosids</taxon>
        <taxon>fabids</taxon>
        <taxon>Rosales</taxon>
        <taxon>Rosaceae</taxon>
        <taxon>Amygdaloideae</taxon>
        <taxon>Amygdaleae</taxon>
        <taxon>Prunus</taxon>
    </lineage>
</organism>
<dbReference type="FunFam" id="3.60.15.10:FF:000001">
    <property type="entry name" value="Cleavage and polyadenylation specificity factor"/>
    <property type="match status" value="1"/>
</dbReference>